<dbReference type="GO" id="GO:0005829">
    <property type="term" value="C:cytosol"/>
    <property type="evidence" value="ECO:0007669"/>
    <property type="project" value="TreeGrafter"/>
</dbReference>
<dbReference type="InterPro" id="IPR045250">
    <property type="entry name" value="p23-like"/>
</dbReference>
<dbReference type="InterPro" id="IPR007052">
    <property type="entry name" value="CS_dom"/>
</dbReference>
<dbReference type="PROSITE" id="PS51203">
    <property type="entry name" value="CS"/>
    <property type="match status" value="1"/>
</dbReference>
<evidence type="ECO:0000313" key="5">
    <source>
        <dbReference type="Proteomes" id="UP000186922"/>
    </source>
</evidence>
<dbReference type="GO" id="GO:0051087">
    <property type="term" value="F:protein-folding chaperone binding"/>
    <property type="evidence" value="ECO:0007669"/>
    <property type="project" value="TreeGrafter"/>
</dbReference>
<dbReference type="GO" id="GO:0005634">
    <property type="term" value="C:nucleus"/>
    <property type="evidence" value="ECO:0007669"/>
    <property type="project" value="TreeGrafter"/>
</dbReference>
<dbReference type="EMBL" id="BDGG01000001">
    <property type="protein sequence ID" value="GAU87461.1"/>
    <property type="molecule type" value="Genomic_DNA"/>
</dbReference>
<dbReference type="InterPro" id="IPR008978">
    <property type="entry name" value="HSP20-like_chaperone"/>
</dbReference>
<evidence type="ECO:0000259" key="3">
    <source>
        <dbReference type="PROSITE" id="PS51203"/>
    </source>
</evidence>
<protein>
    <recommendedName>
        <fullName evidence="3">CS domain-containing protein</fullName>
    </recommendedName>
</protein>
<accession>A0A1D1UD94</accession>
<dbReference type="SUPFAM" id="SSF49764">
    <property type="entry name" value="HSP20-like chaperones"/>
    <property type="match status" value="1"/>
</dbReference>
<feature type="region of interest" description="Disordered" evidence="2">
    <location>
        <begin position="142"/>
        <end position="181"/>
    </location>
</feature>
<feature type="compositionally biased region" description="Acidic residues" evidence="2">
    <location>
        <begin position="161"/>
        <end position="175"/>
    </location>
</feature>
<dbReference type="PANTHER" id="PTHR22932:SF1">
    <property type="entry name" value="CO-CHAPERONE PROTEIN DAF-41"/>
    <property type="match status" value="1"/>
</dbReference>
<dbReference type="GO" id="GO:0006457">
    <property type="term" value="P:protein folding"/>
    <property type="evidence" value="ECO:0007669"/>
    <property type="project" value="TreeGrafter"/>
</dbReference>
<dbReference type="FunFam" id="2.60.40.790:FF:000039">
    <property type="entry name" value="CS domain containing protein"/>
    <property type="match status" value="1"/>
</dbReference>
<dbReference type="STRING" id="947166.A0A1D1UD94"/>
<sequence>MASGKLIPSATWAQRKEVVFLTFLVQDVKDLDLKIEANRIHFEGSSDSKNYDFDLELYAEIDPEKSKYTKGDRVIDCLLQKKDTSAPFWPRLAKASGKQGWLKTDFARWKDEDDADDEEKGGFGGGDMDFTQMMGQMGGMGGMGGMGDMGGMNFGGPGGDDMPDSDDDKDDEDEEGMPKLE</sequence>
<evidence type="ECO:0000256" key="1">
    <source>
        <dbReference type="ARBA" id="ARBA00025733"/>
    </source>
</evidence>
<evidence type="ECO:0000313" key="4">
    <source>
        <dbReference type="EMBL" id="GAU87461.1"/>
    </source>
</evidence>
<dbReference type="CDD" id="cd06465">
    <property type="entry name" value="p23_hB-ind1_like"/>
    <property type="match status" value="1"/>
</dbReference>
<dbReference type="GO" id="GO:0051879">
    <property type="term" value="F:Hsp90 protein binding"/>
    <property type="evidence" value="ECO:0007669"/>
    <property type="project" value="InterPro"/>
</dbReference>
<comment type="caution">
    <text evidence="4">The sequence shown here is derived from an EMBL/GenBank/DDBJ whole genome shotgun (WGS) entry which is preliminary data.</text>
</comment>
<dbReference type="Gene3D" id="2.60.40.790">
    <property type="match status" value="1"/>
</dbReference>
<dbReference type="GO" id="GO:0051131">
    <property type="term" value="P:chaperone-mediated protein complex assembly"/>
    <property type="evidence" value="ECO:0007669"/>
    <property type="project" value="TreeGrafter"/>
</dbReference>
<dbReference type="Proteomes" id="UP000186922">
    <property type="component" value="Unassembled WGS sequence"/>
</dbReference>
<evidence type="ECO:0000256" key="2">
    <source>
        <dbReference type="SAM" id="MobiDB-lite"/>
    </source>
</evidence>
<dbReference type="PANTHER" id="PTHR22932">
    <property type="entry name" value="TELOMERASE-BINDING PROTEIN P23 HSP90 CO-CHAPERONE"/>
    <property type="match status" value="1"/>
</dbReference>
<feature type="domain" description="CS" evidence="3">
    <location>
        <begin position="5"/>
        <end position="93"/>
    </location>
</feature>
<gene>
    <name evidence="4" type="primary">RvY_00296-1</name>
    <name evidence="4" type="synonym">RvY_00296.1</name>
    <name evidence="4" type="ORF">RvY_00296</name>
</gene>
<keyword evidence="5" id="KW-1185">Reference proteome</keyword>
<proteinExistence type="inferred from homology"/>
<dbReference type="Pfam" id="PF04969">
    <property type="entry name" value="CS"/>
    <property type="match status" value="1"/>
</dbReference>
<organism evidence="4 5">
    <name type="scientific">Ramazzottius varieornatus</name>
    <name type="common">Water bear</name>
    <name type="synonym">Tardigrade</name>
    <dbReference type="NCBI Taxonomy" id="947166"/>
    <lineage>
        <taxon>Eukaryota</taxon>
        <taxon>Metazoa</taxon>
        <taxon>Ecdysozoa</taxon>
        <taxon>Tardigrada</taxon>
        <taxon>Eutardigrada</taxon>
        <taxon>Parachela</taxon>
        <taxon>Hypsibioidea</taxon>
        <taxon>Ramazzottiidae</taxon>
        <taxon>Ramazzottius</taxon>
    </lineage>
</organism>
<name>A0A1D1UD94_RAMVA</name>
<dbReference type="OrthoDB" id="1564555at2759"/>
<dbReference type="AlphaFoldDB" id="A0A1D1UD94"/>
<comment type="similarity">
    <text evidence="1">Belongs to the p23/wos2 family.</text>
</comment>
<feature type="compositionally biased region" description="Gly residues" evidence="2">
    <location>
        <begin position="142"/>
        <end position="159"/>
    </location>
</feature>
<reference evidence="4 5" key="1">
    <citation type="journal article" date="2016" name="Nat. Commun.">
        <title>Extremotolerant tardigrade genome and improved radiotolerance of human cultured cells by tardigrade-unique protein.</title>
        <authorList>
            <person name="Hashimoto T."/>
            <person name="Horikawa D.D."/>
            <person name="Saito Y."/>
            <person name="Kuwahara H."/>
            <person name="Kozuka-Hata H."/>
            <person name="Shin-I T."/>
            <person name="Minakuchi Y."/>
            <person name="Ohishi K."/>
            <person name="Motoyama A."/>
            <person name="Aizu T."/>
            <person name="Enomoto A."/>
            <person name="Kondo K."/>
            <person name="Tanaka S."/>
            <person name="Hara Y."/>
            <person name="Koshikawa S."/>
            <person name="Sagara H."/>
            <person name="Miura T."/>
            <person name="Yokobori S."/>
            <person name="Miyagawa K."/>
            <person name="Suzuki Y."/>
            <person name="Kubo T."/>
            <person name="Oyama M."/>
            <person name="Kohara Y."/>
            <person name="Fujiyama A."/>
            <person name="Arakawa K."/>
            <person name="Katayama T."/>
            <person name="Toyoda A."/>
            <person name="Kunieda T."/>
        </authorList>
    </citation>
    <scope>NUCLEOTIDE SEQUENCE [LARGE SCALE GENOMIC DNA]</scope>
    <source>
        <strain evidence="4 5">YOKOZUNA-1</strain>
    </source>
</reference>